<evidence type="ECO:0000313" key="4">
    <source>
        <dbReference type="Proteomes" id="UP000287502"/>
    </source>
</evidence>
<dbReference type="Pfam" id="PF22494">
    <property type="entry name" value="choice_anch_I"/>
    <property type="match status" value="1"/>
</dbReference>
<feature type="region of interest" description="Disordered" evidence="1">
    <location>
        <begin position="18"/>
        <end position="38"/>
    </location>
</feature>
<dbReference type="KEGG" id="gtl:EP073_04095"/>
<dbReference type="InterPro" id="IPR055188">
    <property type="entry name" value="Choice_anch_I"/>
</dbReference>
<dbReference type="Gene3D" id="2.130.10.10">
    <property type="entry name" value="YVTN repeat-like/Quinoprotein amine dehydrogenase"/>
    <property type="match status" value="1"/>
</dbReference>
<name>A0A3R5XWV8_9BACT</name>
<dbReference type="InterPro" id="IPR015943">
    <property type="entry name" value="WD40/YVTN_repeat-like_dom_sf"/>
</dbReference>
<dbReference type="NCBIfam" id="NF038117">
    <property type="entry name" value="choice_anch_I"/>
    <property type="match status" value="1"/>
</dbReference>
<evidence type="ECO:0000313" key="3">
    <source>
        <dbReference type="EMBL" id="QAR32616.1"/>
    </source>
</evidence>
<feature type="domain" description="Choice-of-anchor I" evidence="2">
    <location>
        <begin position="59"/>
        <end position="543"/>
    </location>
</feature>
<dbReference type="AlphaFoldDB" id="A0A3R5XWV8"/>
<dbReference type="EMBL" id="CP035108">
    <property type="protein sequence ID" value="QAR32616.1"/>
    <property type="molecule type" value="Genomic_DNA"/>
</dbReference>
<dbReference type="InterPro" id="IPR011044">
    <property type="entry name" value="Quino_amine_DH_bsu"/>
</dbReference>
<sequence length="546" mass="58682">MHHILTVLLFSLTIASCSGSSDSKTTTPPAEEEPEEQLAEGFGLTLTRISSYSTGIYDESAAEIATFDPASKRLFFVNANAGLVEIIDFSDPSAPVKIDSIDVAEGDGEVNSIDVYNGVVAAAVQAGNKTGSGRVVFMNVSGEVLNTVRVGSLPDMITFTPDGKYVLTANEGEPNEGYTIDPDGTVSIINISGGIANAAEERVGFTESDIQGSIPVRIKAGTTFAKDAEPEYIAVSKDSKYAYVTLQENNAMAKINIAKGEVEFVKGLGFKDHSVEGNGMDARSRDDNAETATLPVFGMYMPDSVSAYEIDGKTYLVTANEGDSRDDWYPEDEPETSQIRDLPYPLSATAFTADQLTAFADDDWYRRLEVSSVDGIENGEYTKLYTYGARSFSIWDENLEQVFDSGDDFETRLIALAAEDGTTVFNASSTNNSLDSRSNKKGPEPEGAEIAVIGGKTIAFIGLERAGGIMAYEVTNPTAPRHLTYVQNRNYIATGDIDEDNFEAEGDLAPEGLIYISKKDSPSGKALLVVCNETSGTVTTYEINAE</sequence>
<dbReference type="PANTHER" id="PTHR46928">
    <property type="entry name" value="MESENCHYME-SPECIFIC CELL SURFACE GLYCOPROTEIN"/>
    <property type="match status" value="1"/>
</dbReference>
<feature type="region of interest" description="Disordered" evidence="1">
    <location>
        <begin position="427"/>
        <end position="446"/>
    </location>
</feature>
<protein>
    <submittedName>
        <fullName evidence="3">Alkaline phosphatase</fullName>
    </submittedName>
</protein>
<proteinExistence type="predicted"/>
<evidence type="ECO:0000256" key="1">
    <source>
        <dbReference type="SAM" id="MobiDB-lite"/>
    </source>
</evidence>
<dbReference type="Proteomes" id="UP000287502">
    <property type="component" value="Chromosome"/>
</dbReference>
<organism evidence="3 4">
    <name type="scientific">Geovibrio thiophilus</name>
    <dbReference type="NCBI Taxonomy" id="139438"/>
    <lineage>
        <taxon>Bacteria</taxon>
        <taxon>Pseudomonadati</taxon>
        <taxon>Deferribacterota</taxon>
        <taxon>Deferribacteres</taxon>
        <taxon>Deferribacterales</taxon>
        <taxon>Geovibrionaceae</taxon>
        <taxon>Geovibrio</taxon>
    </lineage>
</organism>
<gene>
    <name evidence="3" type="ORF">EP073_04095</name>
</gene>
<dbReference type="SUPFAM" id="SSF50969">
    <property type="entry name" value="YVTN repeat-like/Quinoprotein amine dehydrogenase"/>
    <property type="match status" value="1"/>
</dbReference>
<accession>A0A3R5XWV8</accession>
<evidence type="ECO:0000259" key="2">
    <source>
        <dbReference type="Pfam" id="PF22494"/>
    </source>
</evidence>
<reference evidence="3 4" key="1">
    <citation type="submission" date="2019-01" db="EMBL/GenBank/DDBJ databases">
        <title>Geovibrio thiophilus DSM 11263, complete genome.</title>
        <authorList>
            <person name="Spring S."/>
            <person name="Bunk B."/>
            <person name="Sproer C."/>
        </authorList>
    </citation>
    <scope>NUCLEOTIDE SEQUENCE [LARGE SCALE GENOMIC DNA]</scope>
    <source>
        <strain evidence="3 4">DSM 11263</strain>
    </source>
</reference>
<dbReference type="PANTHER" id="PTHR46928:SF1">
    <property type="entry name" value="MESENCHYME-SPECIFIC CELL SURFACE GLYCOPROTEIN"/>
    <property type="match status" value="1"/>
</dbReference>
<keyword evidence="4" id="KW-1185">Reference proteome</keyword>
<dbReference type="OrthoDB" id="9801679at2"/>
<dbReference type="RefSeq" id="WP_128465903.1">
    <property type="nucleotide sequence ID" value="NZ_CP035108.1"/>
</dbReference>
<dbReference type="InterPro" id="IPR052956">
    <property type="entry name" value="Mesenchyme-surface_protein"/>
</dbReference>
<feature type="compositionally biased region" description="Polar residues" evidence="1">
    <location>
        <begin position="427"/>
        <end position="436"/>
    </location>
</feature>